<evidence type="ECO:0000313" key="1">
    <source>
        <dbReference type="EMBL" id="KAK7756639.1"/>
    </source>
</evidence>
<gene>
    <name evidence="1" type="ORF">SLS62_001476</name>
</gene>
<evidence type="ECO:0000313" key="2">
    <source>
        <dbReference type="Proteomes" id="UP001320420"/>
    </source>
</evidence>
<dbReference type="Proteomes" id="UP001320420">
    <property type="component" value="Unassembled WGS sequence"/>
</dbReference>
<organism evidence="1 2">
    <name type="scientific">Diatrype stigma</name>
    <dbReference type="NCBI Taxonomy" id="117547"/>
    <lineage>
        <taxon>Eukaryota</taxon>
        <taxon>Fungi</taxon>
        <taxon>Dikarya</taxon>
        <taxon>Ascomycota</taxon>
        <taxon>Pezizomycotina</taxon>
        <taxon>Sordariomycetes</taxon>
        <taxon>Xylariomycetidae</taxon>
        <taxon>Xylariales</taxon>
        <taxon>Diatrypaceae</taxon>
        <taxon>Diatrype</taxon>
    </lineage>
</organism>
<reference evidence="1 2" key="1">
    <citation type="submission" date="2024-02" db="EMBL/GenBank/DDBJ databases">
        <title>De novo assembly and annotation of 12 fungi associated with fruit tree decline syndrome in Ontario, Canada.</title>
        <authorList>
            <person name="Sulman M."/>
            <person name="Ellouze W."/>
            <person name="Ilyukhin E."/>
        </authorList>
    </citation>
    <scope>NUCLEOTIDE SEQUENCE [LARGE SCALE GENOMIC DNA]</scope>
    <source>
        <strain evidence="1 2">M11/M66-122</strain>
    </source>
</reference>
<keyword evidence="2" id="KW-1185">Reference proteome</keyword>
<dbReference type="EMBL" id="JAKJXP020000006">
    <property type="protein sequence ID" value="KAK7756639.1"/>
    <property type="molecule type" value="Genomic_DNA"/>
</dbReference>
<dbReference type="AlphaFoldDB" id="A0AAN9UW43"/>
<proteinExistence type="predicted"/>
<protein>
    <submittedName>
        <fullName evidence="1">Uncharacterized protein</fullName>
    </submittedName>
</protein>
<accession>A0AAN9UW43</accession>
<sequence>MRTHAIHDGLKLARAIASMDMNDEQAWKKAIGEYQKEMVARGSNAARLSHEAFDPETFRGDRGARYIWGQPVYPLPEETITL</sequence>
<comment type="caution">
    <text evidence="1">The sequence shown here is derived from an EMBL/GenBank/DDBJ whole genome shotgun (WGS) entry which is preliminary data.</text>
</comment>
<name>A0AAN9UW43_9PEZI</name>
<dbReference type="InterPro" id="IPR036188">
    <property type="entry name" value="FAD/NAD-bd_sf"/>
</dbReference>
<dbReference type="Gene3D" id="3.50.50.60">
    <property type="entry name" value="FAD/NAD(P)-binding domain"/>
    <property type="match status" value="1"/>
</dbReference>